<dbReference type="SUPFAM" id="SSF49401">
    <property type="entry name" value="Bacterial adhesins"/>
    <property type="match status" value="1"/>
</dbReference>
<dbReference type="InterPro" id="IPR008966">
    <property type="entry name" value="Adhesion_dom_sf"/>
</dbReference>
<dbReference type="EnsemblMetazoa" id="XM_016809243.1">
    <property type="protein sequence ID" value="XP_016664732.1"/>
    <property type="gene ID" value="LOC107885586"/>
</dbReference>
<evidence type="ECO:0000259" key="2">
    <source>
        <dbReference type="Pfam" id="PF00419"/>
    </source>
</evidence>
<dbReference type="Pfam" id="PF00419">
    <property type="entry name" value="Fimbrial"/>
    <property type="match status" value="1"/>
</dbReference>
<name>A0A8R2D850_ACYPI</name>
<feature type="chain" id="PRO_5035729641" description="Fimbrial-type adhesion domain-containing protein" evidence="1">
    <location>
        <begin position="20"/>
        <end position="143"/>
    </location>
</feature>
<dbReference type="InterPro" id="IPR000259">
    <property type="entry name" value="Adhesion_dom_fimbrial"/>
</dbReference>
<accession>A0A8R2D850</accession>
<sequence length="143" mass="15457">MNRLLFALFALLLSLPAHSAKTESGELKVRAVIRNNTCSVSAVSQNIVLNMGAEATKLFYETGVAARENPFDIILENCGPIATGVRATLSGNAHAANSTLFALSSPLSPTTARNIGIAVYDQNGTRVAAREYLWYLYPQWPTQ</sequence>
<dbReference type="InterPro" id="IPR036937">
    <property type="entry name" value="Adhesion_dom_fimbrial_sf"/>
</dbReference>
<proteinExistence type="predicted"/>
<reference evidence="3" key="1">
    <citation type="submission" date="2022-06" db="UniProtKB">
        <authorList>
            <consortium name="EnsemblMetazoa"/>
        </authorList>
    </citation>
    <scope>IDENTIFICATION</scope>
</reference>
<feature type="signal peptide" evidence="1">
    <location>
        <begin position="1"/>
        <end position="19"/>
    </location>
</feature>
<protein>
    <recommendedName>
        <fullName evidence="2">Fimbrial-type adhesion domain-containing protein</fullName>
    </recommendedName>
</protein>
<dbReference type="Gene3D" id="2.60.40.1090">
    <property type="entry name" value="Fimbrial-type adhesion domain"/>
    <property type="match status" value="1"/>
</dbReference>
<evidence type="ECO:0000256" key="1">
    <source>
        <dbReference type="SAM" id="SignalP"/>
    </source>
</evidence>
<evidence type="ECO:0000313" key="3">
    <source>
        <dbReference type="EnsemblMetazoa" id="XP_016664732.1"/>
    </source>
</evidence>
<feature type="domain" description="Fimbrial-type adhesion" evidence="2">
    <location>
        <begin position="31"/>
        <end position="127"/>
    </location>
</feature>
<dbReference type="PANTHER" id="PTHR33420:SF25">
    <property type="entry name" value="PROTEIN FIMF"/>
    <property type="match status" value="1"/>
</dbReference>
<keyword evidence="1" id="KW-0732">Signal</keyword>
<dbReference type="PANTHER" id="PTHR33420">
    <property type="entry name" value="FIMBRIAL SUBUNIT ELFA-RELATED"/>
    <property type="match status" value="1"/>
</dbReference>
<dbReference type="AlphaFoldDB" id="A0A8R2D850"/>
<organism evidence="3">
    <name type="scientific">Acyrthosiphon pisum</name>
    <name type="common">Pea aphid</name>
    <dbReference type="NCBI Taxonomy" id="7029"/>
    <lineage>
        <taxon>Eukaryota</taxon>
        <taxon>Metazoa</taxon>
        <taxon>Ecdysozoa</taxon>
        <taxon>Arthropoda</taxon>
        <taxon>Hexapoda</taxon>
        <taxon>Insecta</taxon>
        <taxon>Pterygota</taxon>
        <taxon>Neoptera</taxon>
        <taxon>Paraneoptera</taxon>
        <taxon>Hemiptera</taxon>
        <taxon>Sternorrhyncha</taxon>
        <taxon>Aphidomorpha</taxon>
        <taxon>Aphidoidea</taxon>
        <taxon>Aphididae</taxon>
        <taxon>Macrosiphini</taxon>
        <taxon>Acyrthosiphon</taxon>
    </lineage>
</organism>
<dbReference type="InterPro" id="IPR050263">
    <property type="entry name" value="Bact_Fimbrial_Adh_Pro"/>
</dbReference>
<dbReference type="GO" id="GO:0043709">
    <property type="term" value="P:cell adhesion involved in single-species biofilm formation"/>
    <property type="evidence" value="ECO:0007669"/>
    <property type="project" value="TreeGrafter"/>
</dbReference>